<dbReference type="Proteomes" id="UP001366503">
    <property type="component" value="Unassembled WGS sequence"/>
</dbReference>
<name>A0ABU8KNQ7_9HYPH</name>
<accession>A0ABU8KNQ7</accession>
<dbReference type="InterPro" id="IPR011004">
    <property type="entry name" value="Trimer_LpxA-like_sf"/>
</dbReference>
<dbReference type="Pfam" id="PF14602">
    <property type="entry name" value="Hexapep_2"/>
    <property type="match status" value="1"/>
</dbReference>
<evidence type="ECO:0000313" key="2">
    <source>
        <dbReference type="Proteomes" id="UP001366503"/>
    </source>
</evidence>
<reference evidence="1 2" key="1">
    <citation type="submission" date="2022-12" db="EMBL/GenBank/DDBJ databases">
        <authorList>
            <person name="Muema E."/>
        </authorList>
    </citation>
    <scope>NUCLEOTIDE SEQUENCE [LARGE SCALE GENOMIC DNA]</scope>
    <source>
        <strain evidence="2">1330</strain>
    </source>
</reference>
<evidence type="ECO:0000313" key="1">
    <source>
        <dbReference type="EMBL" id="MEI9406429.1"/>
    </source>
</evidence>
<dbReference type="InterPro" id="IPR050484">
    <property type="entry name" value="Transf_Hexapept/Carb_Anhydrase"/>
</dbReference>
<proteinExistence type="predicted"/>
<dbReference type="CDD" id="cd04645">
    <property type="entry name" value="LbH_gamma_CA_like"/>
    <property type="match status" value="2"/>
</dbReference>
<dbReference type="SUPFAM" id="SSF51161">
    <property type="entry name" value="Trimeric LpxA-like enzymes"/>
    <property type="match status" value="2"/>
</dbReference>
<dbReference type="InterPro" id="IPR001451">
    <property type="entry name" value="Hexapep"/>
</dbReference>
<dbReference type="RefSeq" id="WP_337096916.1">
    <property type="nucleotide sequence ID" value="NZ_JAPYKO010000036.1"/>
</dbReference>
<dbReference type="Pfam" id="PF00132">
    <property type="entry name" value="Hexapep"/>
    <property type="match status" value="1"/>
</dbReference>
<comment type="caution">
    <text evidence="1">The sequence shown here is derived from an EMBL/GenBank/DDBJ whole genome shotgun (WGS) entry which is preliminary data.</text>
</comment>
<protein>
    <submittedName>
        <fullName evidence="1">Gamma carbonic anhydrase family protein</fullName>
    </submittedName>
</protein>
<keyword evidence="2" id="KW-1185">Reference proteome</keyword>
<dbReference type="InterPro" id="IPR047324">
    <property type="entry name" value="LbH_gamma_CA-like"/>
</dbReference>
<dbReference type="Gene3D" id="2.160.10.10">
    <property type="entry name" value="Hexapeptide repeat proteins"/>
    <property type="match status" value="2"/>
</dbReference>
<dbReference type="EMBL" id="JAPYKO010000036">
    <property type="protein sequence ID" value="MEI9406429.1"/>
    <property type="molecule type" value="Genomic_DNA"/>
</dbReference>
<organism evidence="1 2">
    <name type="scientific">Mesorhizobium argentiipisi</name>
    <dbReference type="NCBI Taxonomy" id="3015175"/>
    <lineage>
        <taxon>Bacteria</taxon>
        <taxon>Pseudomonadati</taxon>
        <taxon>Pseudomonadota</taxon>
        <taxon>Alphaproteobacteria</taxon>
        <taxon>Hyphomicrobiales</taxon>
        <taxon>Phyllobacteriaceae</taxon>
        <taxon>Mesorhizobium</taxon>
    </lineage>
</organism>
<gene>
    <name evidence="1" type="ORF">O7A05_30350</name>
</gene>
<dbReference type="PANTHER" id="PTHR13061:SF29">
    <property type="entry name" value="GAMMA CARBONIC ANHYDRASE-LIKE 1, MITOCHONDRIAL-RELATED"/>
    <property type="match status" value="1"/>
</dbReference>
<dbReference type="PANTHER" id="PTHR13061">
    <property type="entry name" value="DYNACTIN SUBUNIT P25"/>
    <property type="match status" value="1"/>
</dbReference>
<sequence>MQLSRLEVKALKLALKSGDGQAARSLLAHSVALGHERLAIRRYYEARFFGAKDLALLKAYCVGAASNVAPIDLLKTARDVARDPDKHTDLHLVASELVEPSKPFVLPYDGVWPALAGEPVVCARLVSLLGRIKAGARSWFGRGAVIRADGHFVQIGNDFRLGEMSTVHIAHDILPAIVGERVSVGRNAVVHACTIGDDCVIENDVVILDGTVVEDGVVVEAGSTVFPRSILKAGFVCSGSPAKPVRELATDEREARAMSVHESIASSLFALSAGALSAAKDLGEDVLTACTARLVGRVEAARHSSIFFGCRLNAGANAIVIGESSNVQDNTNIDASEGSVTIGENTTIGHNVRLQSSSVGSHSLIGIGSNVSCGTVVDDDVLLAAGSVTASGQHLERGWLWGGRPARPIARLDDGKRAMMAATIQQYRAYAAAYQVAQIPLEKKGRTDGTSVVTDSYPDW</sequence>